<reference evidence="2" key="1">
    <citation type="journal article" date="2018" name="Nat. Microbiol.">
        <title>Leveraging single-cell genomics to expand the fungal tree of life.</title>
        <authorList>
            <person name="Ahrendt S.R."/>
            <person name="Quandt C.A."/>
            <person name="Ciobanu D."/>
            <person name="Clum A."/>
            <person name="Salamov A."/>
            <person name="Andreopoulos B."/>
            <person name="Cheng J.F."/>
            <person name="Woyke T."/>
            <person name="Pelin A."/>
            <person name="Henrissat B."/>
            <person name="Reynolds N.K."/>
            <person name="Benny G.L."/>
            <person name="Smith M.E."/>
            <person name="James T.Y."/>
            <person name="Grigoriev I.V."/>
        </authorList>
    </citation>
    <scope>NUCLEOTIDE SEQUENCE [LARGE SCALE GENOMIC DNA]</scope>
</reference>
<proteinExistence type="predicted"/>
<gene>
    <name evidence="1" type="ORF">BDK51DRAFT_17140</name>
</gene>
<dbReference type="AlphaFoldDB" id="A0A4P9WA81"/>
<accession>A0A4P9WA81</accession>
<dbReference type="OrthoDB" id="2110578at2759"/>
<name>A0A4P9WA81_9FUNG</name>
<evidence type="ECO:0000313" key="1">
    <source>
        <dbReference type="EMBL" id="RKO88445.1"/>
    </source>
</evidence>
<evidence type="ECO:0000313" key="2">
    <source>
        <dbReference type="Proteomes" id="UP000269721"/>
    </source>
</evidence>
<organism evidence="1 2">
    <name type="scientific">Blyttiomyces helicus</name>
    <dbReference type="NCBI Taxonomy" id="388810"/>
    <lineage>
        <taxon>Eukaryota</taxon>
        <taxon>Fungi</taxon>
        <taxon>Fungi incertae sedis</taxon>
        <taxon>Chytridiomycota</taxon>
        <taxon>Chytridiomycota incertae sedis</taxon>
        <taxon>Chytridiomycetes</taxon>
        <taxon>Chytridiomycetes incertae sedis</taxon>
        <taxon>Blyttiomyces</taxon>
    </lineage>
</organism>
<dbReference type="Proteomes" id="UP000269721">
    <property type="component" value="Unassembled WGS sequence"/>
</dbReference>
<feature type="non-terminal residue" evidence="1">
    <location>
        <position position="1"/>
    </location>
</feature>
<keyword evidence="2" id="KW-1185">Reference proteome</keyword>
<sequence>VLTVALLGNTTSNPPVAGILAGSSPVLNFFTGAGPTTNRNNKPTSVNFLDGGAAASLQNGTIGTPGNNQLTLATHLVQYVGFLLNCNDTGFPAYAGNPNMYEVHKFMNSSKAQFDYFDAAIANAALSLGVTVADVTPVGTALNTL</sequence>
<dbReference type="EMBL" id="KZ996707">
    <property type="protein sequence ID" value="RKO88445.1"/>
    <property type="molecule type" value="Genomic_DNA"/>
</dbReference>
<protein>
    <submittedName>
        <fullName evidence="1">Uncharacterized protein</fullName>
    </submittedName>
</protein>